<feature type="transmembrane region" description="Helical" evidence="1">
    <location>
        <begin position="449"/>
        <end position="468"/>
    </location>
</feature>
<dbReference type="HOGENOM" id="CLU_542319_0_0_1"/>
<evidence type="ECO:0000259" key="2">
    <source>
        <dbReference type="Pfam" id="PF01757"/>
    </source>
</evidence>
<dbReference type="RefSeq" id="XP_005773752.1">
    <property type="nucleotide sequence ID" value="XM_005773695.1"/>
</dbReference>
<reference evidence="3" key="2">
    <citation type="submission" date="2024-10" db="UniProtKB">
        <authorList>
            <consortium name="EnsemblProtists"/>
        </authorList>
    </citation>
    <scope>IDENTIFICATION</scope>
</reference>
<evidence type="ECO:0000313" key="3">
    <source>
        <dbReference type="EnsemblProtists" id="EOD21323"/>
    </source>
</evidence>
<keyword evidence="1" id="KW-0812">Transmembrane</keyword>
<dbReference type="InterPro" id="IPR050623">
    <property type="entry name" value="Glucan_succinyl_AcylTrfase"/>
</dbReference>
<dbReference type="GeneID" id="17266869"/>
<dbReference type="PaxDb" id="2903-EOD21323"/>
<dbReference type="PANTHER" id="PTHR36927:SF4">
    <property type="entry name" value="BLR5718 PROTEIN"/>
    <property type="match status" value="1"/>
</dbReference>
<sequence>MEATDASRLAKQSLYLATCFGVLMLMVYLRYHAFVPVDNLPLVLLPCVMVAAFPWQPAQAELADKPVQPVVVGYAPTRTAPECSPLATPLLAIKPRYDYLDNVKAFLAFIVVTHHVACSFGDTGGVPVWAHTGVWPAIVLGDQDVWSSRVATGLITADQGYFISLLCFISGHFTPASHARKGTREFIKGKLIRYGIPYLVYFWCLNPLCWMWLFLMFEPDPAAWAYVPGPGPPWFLQMLLLFNAWYGWILAFGFNMFYIPTSIGSFPFYIIFFYAGCVAARDDWLADLLRWPSWQVVALYCVAVSLLLFNLVAVPFMSPFPPSPDCLPPSPPSPGDTALLPPQRGVDNSTLPTTLLVFGAVEGVYTVAFSLATLHFFGTFLNSRNRAWDFLANAAYAVYILHFVLLAPCVYAYLAILRASGTSVNITYCFARDAFYSTTPLKGWQLSTGFLFTTLLINLPLWPTAYYLRKLPGFSRVL</sequence>
<dbReference type="GO" id="GO:0016747">
    <property type="term" value="F:acyltransferase activity, transferring groups other than amino-acyl groups"/>
    <property type="evidence" value="ECO:0007669"/>
    <property type="project" value="InterPro"/>
</dbReference>
<dbReference type="OMA" id="CATAFIS"/>
<name>A0A0D3JCT8_EMIH1</name>
<dbReference type="InterPro" id="IPR002656">
    <property type="entry name" value="Acyl_transf_3_dom"/>
</dbReference>
<evidence type="ECO:0000313" key="4">
    <source>
        <dbReference type="Proteomes" id="UP000013827"/>
    </source>
</evidence>
<proteinExistence type="predicted"/>
<reference evidence="4" key="1">
    <citation type="journal article" date="2013" name="Nature">
        <title>Pan genome of the phytoplankton Emiliania underpins its global distribution.</title>
        <authorList>
            <person name="Read B.A."/>
            <person name="Kegel J."/>
            <person name="Klute M.J."/>
            <person name="Kuo A."/>
            <person name="Lefebvre S.C."/>
            <person name="Maumus F."/>
            <person name="Mayer C."/>
            <person name="Miller J."/>
            <person name="Monier A."/>
            <person name="Salamov A."/>
            <person name="Young J."/>
            <person name="Aguilar M."/>
            <person name="Claverie J.M."/>
            <person name="Frickenhaus S."/>
            <person name="Gonzalez K."/>
            <person name="Herman E.K."/>
            <person name="Lin Y.C."/>
            <person name="Napier J."/>
            <person name="Ogata H."/>
            <person name="Sarno A.F."/>
            <person name="Shmutz J."/>
            <person name="Schroeder D."/>
            <person name="de Vargas C."/>
            <person name="Verret F."/>
            <person name="von Dassow P."/>
            <person name="Valentin K."/>
            <person name="Van de Peer Y."/>
            <person name="Wheeler G."/>
            <person name="Dacks J.B."/>
            <person name="Delwiche C.F."/>
            <person name="Dyhrman S.T."/>
            <person name="Glockner G."/>
            <person name="John U."/>
            <person name="Richards T."/>
            <person name="Worden A.Z."/>
            <person name="Zhang X."/>
            <person name="Grigoriev I.V."/>
            <person name="Allen A.E."/>
            <person name="Bidle K."/>
            <person name="Borodovsky M."/>
            <person name="Bowler C."/>
            <person name="Brownlee C."/>
            <person name="Cock J.M."/>
            <person name="Elias M."/>
            <person name="Gladyshev V.N."/>
            <person name="Groth M."/>
            <person name="Guda C."/>
            <person name="Hadaegh A."/>
            <person name="Iglesias-Rodriguez M.D."/>
            <person name="Jenkins J."/>
            <person name="Jones B.M."/>
            <person name="Lawson T."/>
            <person name="Leese F."/>
            <person name="Lindquist E."/>
            <person name="Lobanov A."/>
            <person name="Lomsadze A."/>
            <person name="Malik S.B."/>
            <person name="Marsh M.E."/>
            <person name="Mackinder L."/>
            <person name="Mock T."/>
            <person name="Mueller-Roeber B."/>
            <person name="Pagarete A."/>
            <person name="Parker M."/>
            <person name="Probert I."/>
            <person name="Quesneville H."/>
            <person name="Raines C."/>
            <person name="Rensing S.A."/>
            <person name="Riano-Pachon D.M."/>
            <person name="Richier S."/>
            <person name="Rokitta S."/>
            <person name="Shiraiwa Y."/>
            <person name="Soanes D.M."/>
            <person name="van der Giezen M."/>
            <person name="Wahlund T.M."/>
            <person name="Williams B."/>
            <person name="Wilson W."/>
            <person name="Wolfe G."/>
            <person name="Wurch L.L."/>
        </authorList>
    </citation>
    <scope>NUCLEOTIDE SEQUENCE</scope>
</reference>
<feature type="transmembrane region" description="Helical" evidence="1">
    <location>
        <begin position="12"/>
        <end position="31"/>
    </location>
</feature>
<organism evidence="3 4">
    <name type="scientific">Emiliania huxleyi (strain CCMP1516)</name>
    <dbReference type="NCBI Taxonomy" id="280463"/>
    <lineage>
        <taxon>Eukaryota</taxon>
        <taxon>Haptista</taxon>
        <taxon>Haptophyta</taxon>
        <taxon>Prymnesiophyceae</taxon>
        <taxon>Isochrysidales</taxon>
        <taxon>Noelaerhabdaceae</taxon>
        <taxon>Emiliania</taxon>
    </lineage>
</organism>
<keyword evidence="4" id="KW-1185">Reference proteome</keyword>
<feature type="transmembrane region" description="Helical" evidence="1">
    <location>
        <begin position="191"/>
        <end position="214"/>
    </location>
</feature>
<accession>A0A0D3JCT8</accession>
<feature type="transmembrane region" description="Helical" evidence="1">
    <location>
        <begin position="390"/>
        <end position="414"/>
    </location>
</feature>
<keyword evidence="1" id="KW-1133">Transmembrane helix</keyword>
<dbReference type="PANTHER" id="PTHR36927">
    <property type="entry name" value="BLR4337 PROTEIN"/>
    <property type="match status" value="1"/>
</dbReference>
<dbReference type="EnsemblProtists" id="EOD21323">
    <property type="protein sequence ID" value="EOD21323"/>
    <property type="gene ID" value="EMIHUDRAFT_241372"/>
</dbReference>
<feature type="transmembrane region" description="Helical" evidence="1">
    <location>
        <begin position="355"/>
        <end position="378"/>
    </location>
</feature>
<feature type="transmembrane region" description="Helical" evidence="1">
    <location>
        <begin position="297"/>
        <end position="317"/>
    </location>
</feature>
<protein>
    <recommendedName>
        <fullName evidence="2">Acyltransferase 3 domain-containing protein</fullName>
    </recommendedName>
</protein>
<dbReference type="AlphaFoldDB" id="A0A0D3JCT8"/>
<dbReference type="Pfam" id="PF01757">
    <property type="entry name" value="Acyl_transf_3"/>
    <property type="match status" value="1"/>
</dbReference>
<evidence type="ECO:0000256" key="1">
    <source>
        <dbReference type="SAM" id="Phobius"/>
    </source>
</evidence>
<feature type="transmembrane region" description="Helical" evidence="1">
    <location>
        <begin position="234"/>
        <end position="258"/>
    </location>
</feature>
<keyword evidence="1" id="KW-0472">Membrane</keyword>
<dbReference type="Proteomes" id="UP000013827">
    <property type="component" value="Unassembled WGS sequence"/>
</dbReference>
<dbReference type="KEGG" id="ehx:EMIHUDRAFT_241372"/>
<feature type="domain" description="Acyltransferase 3" evidence="2">
    <location>
        <begin position="98"/>
        <end position="416"/>
    </location>
</feature>